<feature type="domain" description="Fido" evidence="4">
    <location>
        <begin position="108"/>
        <end position="265"/>
    </location>
</feature>
<dbReference type="AlphaFoldDB" id="F1TBA2"/>
<evidence type="ECO:0000256" key="1">
    <source>
        <dbReference type="PIRSR" id="PIRSR640198-1"/>
    </source>
</evidence>
<reference evidence="5" key="2">
    <citation type="submission" date="2011-01" db="EMBL/GenBank/DDBJ databases">
        <title>The Non-contiguous Finished genome of Clostridium papyrosolvens.</title>
        <authorList>
            <person name="Lucas S."/>
            <person name="Copeland A."/>
            <person name="Lapidus A."/>
            <person name="Cheng J.-F."/>
            <person name="Goodwin L."/>
            <person name="Pitluck S."/>
            <person name="Misra M."/>
            <person name="Chertkov O."/>
            <person name="Detter J.C."/>
            <person name="Han C."/>
            <person name="Tapia R."/>
            <person name="Land M."/>
            <person name="Hauser L."/>
            <person name="Kyrpides N."/>
            <person name="Ivanova N."/>
            <person name="Pagani I."/>
            <person name="Mouttaki H."/>
            <person name="He Z."/>
            <person name="Zhou J."/>
            <person name="Hemme C.L."/>
            <person name="Woyke T."/>
        </authorList>
    </citation>
    <scope>NUCLEOTIDE SEQUENCE [LARGE SCALE GENOMIC DNA]</scope>
    <source>
        <strain evidence="5">DSM 2782</strain>
    </source>
</reference>
<evidence type="ECO:0000259" key="4">
    <source>
        <dbReference type="PROSITE" id="PS51459"/>
    </source>
</evidence>
<feature type="active site" evidence="1">
    <location>
        <position position="196"/>
    </location>
</feature>
<dbReference type="PANTHER" id="PTHR13504">
    <property type="entry name" value="FIDO DOMAIN-CONTAINING PROTEIN DDB_G0283145"/>
    <property type="match status" value="1"/>
</dbReference>
<sequence>MMSFRNEKIKKMSVPMNIVRTISKINEYKGKQDLYYQQSPEIIKTLKEVAIIQSTRASNSIEGIVINDKRLQDIMNQKVKPQSRSEEEIAGYRDVLSTIHSSSDSIPITSSVIRQLHRDLYKFSPIDGGSWKNGDNIIQESLPSGERRVRFRPVSAFQTPHAIDELCSYFNDPTYKNEVEPLILICTFIFDFLCIHPFDDGNGRMARLLTLLLLYKSGYEVGRFISIEKIIEESKESYYETLEKSSQFWHEEEHDLFPWLEYMLGVIIAAFKEFESRVGTIDDSRGNKGGRVIEAIEHFVSDFSKADIRKACPDVGDSTINRALDKLKKEGVIKRITAGRDAQWRKIK</sequence>
<evidence type="ECO:0000313" key="6">
    <source>
        <dbReference type="Proteomes" id="UP000003860"/>
    </source>
</evidence>
<keyword evidence="6" id="KW-1185">Reference proteome</keyword>
<keyword evidence="2" id="KW-0547">Nucleotide-binding</keyword>
<dbReference type="EMBL" id="ACXX02000004">
    <property type="protein sequence ID" value="EGD48306.1"/>
    <property type="molecule type" value="Genomic_DNA"/>
</dbReference>
<dbReference type="STRING" id="588581.Cpap_2458"/>
<feature type="site" description="Important for autoinhibition of adenylyltransferase activity" evidence="3">
    <location>
        <position position="62"/>
    </location>
</feature>
<dbReference type="GO" id="GO:0005524">
    <property type="term" value="F:ATP binding"/>
    <property type="evidence" value="ECO:0007669"/>
    <property type="project" value="UniProtKB-KW"/>
</dbReference>
<organism evidence="5 6">
    <name type="scientific">Ruminiclostridium papyrosolvens DSM 2782</name>
    <dbReference type="NCBI Taxonomy" id="588581"/>
    <lineage>
        <taxon>Bacteria</taxon>
        <taxon>Bacillati</taxon>
        <taxon>Bacillota</taxon>
        <taxon>Clostridia</taxon>
        <taxon>Eubacteriales</taxon>
        <taxon>Oscillospiraceae</taxon>
        <taxon>Ruminiclostridium</taxon>
    </lineage>
</organism>
<dbReference type="PANTHER" id="PTHR13504:SF38">
    <property type="entry name" value="FIDO DOMAIN-CONTAINING PROTEIN"/>
    <property type="match status" value="1"/>
</dbReference>
<dbReference type="InterPro" id="IPR003812">
    <property type="entry name" value="Fido"/>
</dbReference>
<dbReference type="Gene3D" id="1.10.3290.10">
    <property type="entry name" value="Fido-like domain"/>
    <property type="match status" value="1"/>
</dbReference>
<gene>
    <name evidence="5" type="ORF">Cpap_2458</name>
</gene>
<dbReference type="SUPFAM" id="SSF140931">
    <property type="entry name" value="Fic-like"/>
    <property type="match status" value="1"/>
</dbReference>
<dbReference type="Proteomes" id="UP000003860">
    <property type="component" value="Unassembled WGS sequence"/>
</dbReference>
<name>F1TBA2_9FIRM</name>
<proteinExistence type="predicted"/>
<evidence type="ECO:0000256" key="2">
    <source>
        <dbReference type="PIRSR" id="PIRSR640198-2"/>
    </source>
</evidence>
<accession>F1TBA2</accession>
<dbReference type="Pfam" id="PF02661">
    <property type="entry name" value="Fic"/>
    <property type="match status" value="1"/>
</dbReference>
<dbReference type="PROSITE" id="PS51459">
    <property type="entry name" value="FIDO"/>
    <property type="match status" value="1"/>
</dbReference>
<evidence type="ECO:0000313" key="5">
    <source>
        <dbReference type="EMBL" id="EGD48306.1"/>
    </source>
</evidence>
<protein>
    <submittedName>
        <fullName evidence="5">Filamentation induced by cAMP protein Fic</fullName>
    </submittedName>
</protein>
<dbReference type="eggNOG" id="COG3177">
    <property type="taxonomic scope" value="Bacteria"/>
</dbReference>
<reference evidence="5" key="1">
    <citation type="submission" date="2009-07" db="EMBL/GenBank/DDBJ databases">
        <authorList>
            <consortium name="US DOE Joint Genome Institute (JGI-PGF)"/>
            <person name="Lucas S."/>
            <person name="Copeland A."/>
            <person name="Lapidus A."/>
            <person name="Glavina del Rio T."/>
            <person name="Tice H."/>
            <person name="Bruce D."/>
            <person name="Goodwin L."/>
            <person name="Pitluck S."/>
            <person name="Larimer F."/>
            <person name="Land M.L."/>
            <person name="Mouttaki H."/>
            <person name="He Z."/>
            <person name="Zhou J."/>
            <person name="Hemme C.L."/>
        </authorList>
    </citation>
    <scope>NUCLEOTIDE SEQUENCE [LARGE SCALE GENOMIC DNA]</scope>
    <source>
        <strain evidence="5">DSM 2782</strain>
    </source>
</reference>
<keyword evidence="2" id="KW-0067">ATP-binding</keyword>
<feature type="binding site" evidence="2">
    <location>
        <begin position="238"/>
        <end position="239"/>
    </location>
    <ligand>
        <name>ATP</name>
        <dbReference type="ChEBI" id="CHEBI:30616"/>
    </ligand>
</feature>
<comment type="caution">
    <text evidence="5">The sequence shown here is derived from an EMBL/GenBank/DDBJ whole genome shotgun (WGS) entry which is preliminary data.</text>
</comment>
<feature type="binding site" evidence="2">
    <location>
        <begin position="200"/>
        <end position="207"/>
    </location>
    <ligand>
        <name>ATP</name>
        <dbReference type="ChEBI" id="CHEBI:30616"/>
    </ligand>
</feature>
<dbReference type="OrthoDB" id="9813719at2"/>
<dbReference type="InterPro" id="IPR040198">
    <property type="entry name" value="Fido_containing"/>
</dbReference>
<evidence type="ECO:0000256" key="3">
    <source>
        <dbReference type="PIRSR" id="PIRSR640198-3"/>
    </source>
</evidence>
<dbReference type="InterPro" id="IPR036597">
    <property type="entry name" value="Fido-like_dom_sf"/>
</dbReference>